<dbReference type="Proteomes" id="UP000233256">
    <property type="component" value="Unassembled WGS sequence"/>
</dbReference>
<feature type="DNA-binding region" description="H-T-H motif" evidence="4">
    <location>
        <begin position="23"/>
        <end position="42"/>
    </location>
</feature>
<sequence length="182" mass="21849">METKQKIMNSAFRLFAEKGNEFSLTEVANEVGIKKASIYAHFASKEVLLYEVIDQEIYEYFFEIDEKRRDLKSTFDMILNYYSRSKTKRYFWKRLLLFPPVAFEMTLMQKITRLTEQRYEIIRDLIQSDMDNGMIRRQAPETVLYSFLSMIHGLVSITIIYESEDLKINQDDIWQNFWNGIK</sequence>
<evidence type="ECO:0000313" key="8">
    <source>
        <dbReference type="Proteomes" id="UP000233256"/>
    </source>
</evidence>
<gene>
    <name evidence="7" type="ORF">CVV64_21595</name>
</gene>
<evidence type="ECO:0000256" key="3">
    <source>
        <dbReference type="ARBA" id="ARBA00023163"/>
    </source>
</evidence>
<evidence type="ECO:0000259" key="6">
    <source>
        <dbReference type="PROSITE" id="PS50977"/>
    </source>
</evidence>
<keyword evidence="1" id="KW-0805">Transcription regulation</keyword>
<evidence type="ECO:0000256" key="4">
    <source>
        <dbReference type="PROSITE-ProRule" id="PRU00335"/>
    </source>
</evidence>
<evidence type="ECO:0000256" key="2">
    <source>
        <dbReference type="ARBA" id="ARBA00023125"/>
    </source>
</evidence>
<dbReference type="InterPro" id="IPR036271">
    <property type="entry name" value="Tet_transcr_reg_TetR-rel_C_sf"/>
</dbReference>
<dbReference type="InterPro" id="IPR001647">
    <property type="entry name" value="HTH_TetR"/>
</dbReference>
<dbReference type="Gene3D" id="1.10.10.60">
    <property type="entry name" value="Homeodomain-like"/>
    <property type="match status" value="1"/>
</dbReference>
<dbReference type="InterPro" id="IPR009057">
    <property type="entry name" value="Homeodomain-like_sf"/>
</dbReference>
<evidence type="ECO:0000256" key="1">
    <source>
        <dbReference type="ARBA" id="ARBA00023015"/>
    </source>
</evidence>
<proteinExistence type="predicted"/>
<dbReference type="SUPFAM" id="SSF46689">
    <property type="entry name" value="Homeodomain-like"/>
    <property type="match status" value="1"/>
</dbReference>
<dbReference type="GO" id="GO:0003700">
    <property type="term" value="F:DNA-binding transcription factor activity"/>
    <property type="evidence" value="ECO:0007669"/>
    <property type="project" value="TreeGrafter"/>
</dbReference>
<dbReference type="Gene3D" id="1.10.357.10">
    <property type="entry name" value="Tetracycline Repressor, domain 2"/>
    <property type="match status" value="1"/>
</dbReference>
<reference evidence="7 8" key="1">
    <citation type="journal article" date="2017" name="ISME J.">
        <title>Potential for microbial H2 and metal transformations associated with novel bacteria and archaea in deep terrestrial subsurface sediments.</title>
        <authorList>
            <person name="Hernsdorf A.W."/>
            <person name="Amano Y."/>
            <person name="Miyakawa K."/>
            <person name="Ise K."/>
            <person name="Suzuki Y."/>
            <person name="Anantharaman K."/>
            <person name="Probst A."/>
            <person name="Burstein D."/>
            <person name="Thomas B.C."/>
            <person name="Banfield J.F."/>
        </authorList>
    </citation>
    <scope>NUCLEOTIDE SEQUENCE [LARGE SCALE GENOMIC DNA]</scope>
    <source>
        <strain evidence="7">HGW-Wallbacteria-1</strain>
    </source>
</reference>
<dbReference type="PROSITE" id="PS50977">
    <property type="entry name" value="HTH_TETR_2"/>
    <property type="match status" value="1"/>
</dbReference>
<comment type="caution">
    <text evidence="7">The sequence shown here is derived from an EMBL/GenBank/DDBJ whole genome shotgun (WGS) entry which is preliminary data.</text>
</comment>
<evidence type="ECO:0000256" key="5">
    <source>
        <dbReference type="SAM" id="Phobius"/>
    </source>
</evidence>
<dbReference type="GO" id="GO:0000976">
    <property type="term" value="F:transcription cis-regulatory region binding"/>
    <property type="evidence" value="ECO:0007669"/>
    <property type="project" value="TreeGrafter"/>
</dbReference>
<feature type="domain" description="HTH tetR-type" evidence="6">
    <location>
        <begin position="1"/>
        <end position="60"/>
    </location>
</feature>
<dbReference type="Pfam" id="PF00440">
    <property type="entry name" value="TetR_N"/>
    <property type="match status" value="1"/>
</dbReference>
<evidence type="ECO:0000313" key="7">
    <source>
        <dbReference type="EMBL" id="PKK87767.1"/>
    </source>
</evidence>
<accession>A0A2N1PHG4</accession>
<keyword evidence="5" id="KW-1133">Transmembrane helix</keyword>
<protein>
    <submittedName>
        <fullName evidence="7">TetR/AcrR family transcriptional regulator</fullName>
    </submittedName>
</protein>
<dbReference type="InterPro" id="IPR050109">
    <property type="entry name" value="HTH-type_TetR-like_transc_reg"/>
</dbReference>
<name>A0A2N1PHG4_9BACT</name>
<keyword evidence="3" id="KW-0804">Transcription</keyword>
<keyword evidence="5" id="KW-0812">Transmembrane</keyword>
<dbReference type="PRINTS" id="PR00455">
    <property type="entry name" value="HTHTETR"/>
</dbReference>
<dbReference type="EMBL" id="PGXC01000112">
    <property type="protein sequence ID" value="PKK87767.1"/>
    <property type="molecule type" value="Genomic_DNA"/>
</dbReference>
<dbReference type="PANTHER" id="PTHR30055">
    <property type="entry name" value="HTH-TYPE TRANSCRIPTIONAL REGULATOR RUTR"/>
    <property type="match status" value="1"/>
</dbReference>
<dbReference type="SUPFAM" id="SSF48498">
    <property type="entry name" value="Tetracyclin repressor-like, C-terminal domain"/>
    <property type="match status" value="1"/>
</dbReference>
<keyword evidence="2 4" id="KW-0238">DNA-binding</keyword>
<keyword evidence="5" id="KW-0472">Membrane</keyword>
<feature type="transmembrane region" description="Helical" evidence="5">
    <location>
        <begin position="143"/>
        <end position="161"/>
    </location>
</feature>
<dbReference type="PANTHER" id="PTHR30055:SF238">
    <property type="entry name" value="MYCOFACTOCIN BIOSYNTHESIS TRANSCRIPTIONAL REGULATOR MFTR-RELATED"/>
    <property type="match status" value="1"/>
</dbReference>
<organism evidence="7 8">
    <name type="scientific">Candidatus Wallbacteria bacterium HGW-Wallbacteria-1</name>
    <dbReference type="NCBI Taxonomy" id="2013854"/>
    <lineage>
        <taxon>Bacteria</taxon>
        <taxon>Candidatus Walliibacteriota</taxon>
    </lineage>
</organism>
<dbReference type="AlphaFoldDB" id="A0A2N1PHG4"/>